<name>G9NBZ1_HYPVG</name>
<dbReference type="OrthoDB" id="5206208at2759"/>
<proteinExistence type="predicted"/>
<dbReference type="eggNOG" id="ENOG502RKP6">
    <property type="taxonomic scope" value="Eukaryota"/>
</dbReference>
<dbReference type="InParanoid" id="G9NBZ1"/>
<sequence>MKLILDIAGADDVTFGPEDEIRGTINLLGHAGHVLSHPRVTFGGRLTISMPAQIAGPNPSDLEFTLFEENKELRHNDATSNKDRPVNGIYIVPFSFRFPSQVRCFAHTHSLHLPPSMDIREAESRIKVEYYVRGAVDRQILGPLSKTTRVVKGLKFSNNVPINISPVLLPSTSLPLVLRQKDGSRYLEDGIDGLPAYAPSLRVEALLPEPPVLFRGQANPIKFILHTPSEIVGKIFVRTANIFFKTSTTTIVGSVTRRVDEHCPGSSMSGVIPVDSESLVFDSSAWGRLFKLDLKPTFESCVMRIKHSAEIRVGISIGPEGKIYYTSSWLDVQVMDPPPAYENAE</sequence>
<evidence type="ECO:0008006" key="3">
    <source>
        <dbReference type="Google" id="ProtNLM"/>
    </source>
</evidence>
<comment type="caution">
    <text evidence="1">The sequence shown here is derived from an EMBL/GenBank/DDBJ whole genome shotgun (WGS) entry which is preliminary data.</text>
</comment>
<keyword evidence="2" id="KW-1185">Reference proteome</keyword>
<evidence type="ECO:0000313" key="1">
    <source>
        <dbReference type="EMBL" id="EHK15216.1"/>
    </source>
</evidence>
<dbReference type="RefSeq" id="XP_013949420.1">
    <property type="nucleotide sequence ID" value="XM_014093945.1"/>
</dbReference>
<organism evidence="1 2">
    <name type="scientific">Hypocrea virens (strain Gv29-8 / FGSC 10586)</name>
    <name type="common">Gliocladium virens</name>
    <name type="synonym">Trichoderma virens</name>
    <dbReference type="NCBI Taxonomy" id="413071"/>
    <lineage>
        <taxon>Eukaryota</taxon>
        <taxon>Fungi</taxon>
        <taxon>Dikarya</taxon>
        <taxon>Ascomycota</taxon>
        <taxon>Pezizomycotina</taxon>
        <taxon>Sordariomycetes</taxon>
        <taxon>Hypocreomycetidae</taxon>
        <taxon>Hypocreales</taxon>
        <taxon>Hypocreaceae</taxon>
        <taxon>Trichoderma</taxon>
    </lineage>
</organism>
<dbReference type="InterPro" id="IPR014752">
    <property type="entry name" value="Arrestin-like_C"/>
</dbReference>
<dbReference type="Gene3D" id="2.60.40.640">
    <property type="match status" value="1"/>
</dbReference>
<evidence type="ECO:0000313" key="2">
    <source>
        <dbReference type="Proteomes" id="UP000007115"/>
    </source>
</evidence>
<accession>G9NBZ1</accession>
<dbReference type="Proteomes" id="UP000007115">
    <property type="component" value="Unassembled WGS sequence"/>
</dbReference>
<reference evidence="1 2" key="1">
    <citation type="journal article" date="2011" name="Genome Biol.">
        <title>Comparative genome sequence analysis underscores mycoparasitism as the ancestral life style of Trichoderma.</title>
        <authorList>
            <person name="Kubicek C.P."/>
            <person name="Herrera-Estrella A."/>
            <person name="Seidl-Seiboth V."/>
            <person name="Martinez D.A."/>
            <person name="Druzhinina I.S."/>
            <person name="Thon M."/>
            <person name="Zeilinger S."/>
            <person name="Casas-Flores S."/>
            <person name="Horwitz B.A."/>
            <person name="Mukherjee P.K."/>
            <person name="Mukherjee M."/>
            <person name="Kredics L."/>
            <person name="Alcaraz L.D."/>
            <person name="Aerts A."/>
            <person name="Antal Z."/>
            <person name="Atanasova L."/>
            <person name="Cervantes-Badillo M.G."/>
            <person name="Challacombe J."/>
            <person name="Chertkov O."/>
            <person name="McCluskey K."/>
            <person name="Coulpier F."/>
            <person name="Deshpande N."/>
            <person name="von Doehren H."/>
            <person name="Ebbole D.J."/>
            <person name="Esquivel-Naranjo E.U."/>
            <person name="Fekete E."/>
            <person name="Flipphi M."/>
            <person name="Glaser F."/>
            <person name="Gomez-Rodriguez E.Y."/>
            <person name="Gruber S."/>
            <person name="Han C."/>
            <person name="Henrissat B."/>
            <person name="Hermosa R."/>
            <person name="Hernandez-Onate M."/>
            <person name="Karaffa L."/>
            <person name="Kosti I."/>
            <person name="Le Crom S."/>
            <person name="Lindquist E."/>
            <person name="Lucas S."/>
            <person name="Luebeck M."/>
            <person name="Luebeck P.S."/>
            <person name="Margeot A."/>
            <person name="Metz B."/>
            <person name="Misra M."/>
            <person name="Nevalainen H."/>
            <person name="Omann M."/>
            <person name="Packer N."/>
            <person name="Perrone G."/>
            <person name="Uresti-Rivera E.E."/>
            <person name="Salamov A."/>
            <person name="Schmoll M."/>
            <person name="Seiboth B."/>
            <person name="Shapiro H."/>
            <person name="Sukno S."/>
            <person name="Tamayo-Ramos J.A."/>
            <person name="Tisch D."/>
            <person name="Wiest A."/>
            <person name="Wilkinson H.H."/>
            <person name="Zhang M."/>
            <person name="Coutinho P.M."/>
            <person name="Kenerley C.M."/>
            <person name="Monte E."/>
            <person name="Baker S.E."/>
            <person name="Grigoriev I.V."/>
        </authorList>
    </citation>
    <scope>NUCLEOTIDE SEQUENCE [LARGE SCALE GENOMIC DNA]</scope>
    <source>
        <strain evidence="2">Gv29-8 / FGSC 10586</strain>
    </source>
</reference>
<dbReference type="EMBL" id="ABDF02000092">
    <property type="protein sequence ID" value="EHK15216.1"/>
    <property type="molecule type" value="Genomic_DNA"/>
</dbReference>
<dbReference type="GeneID" id="25792156"/>
<dbReference type="VEuPathDB" id="FungiDB:TRIVIDRAFT_228258"/>
<dbReference type="HOGENOM" id="CLU_048919_0_0_1"/>
<gene>
    <name evidence="1" type="ORF">TRIVIDRAFT_228258</name>
</gene>
<dbReference type="STRING" id="413071.G9NBZ1"/>
<dbReference type="OMA" id="NGIYIVP"/>
<dbReference type="AlphaFoldDB" id="G9NBZ1"/>
<protein>
    <recommendedName>
        <fullName evidence="3">Arrestin-like N-terminal domain-containing protein</fullName>
    </recommendedName>
</protein>